<evidence type="ECO:0000313" key="12">
    <source>
        <dbReference type="EnsemblMetazoa" id="tetur03g03420.1"/>
    </source>
</evidence>
<dbReference type="HOGENOM" id="CLU_009579_6_1_1"/>
<dbReference type="Proteomes" id="UP000015104">
    <property type="component" value="Unassembled WGS sequence"/>
</dbReference>
<comment type="similarity">
    <text evidence="2 9">Belongs to the G-protein coupled receptor 1 family.</text>
</comment>
<evidence type="ECO:0000256" key="1">
    <source>
        <dbReference type="ARBA" id="ARBA00004141"/>
    </source>
</evidence>
<organism evidence="12 13">
    <name type="scientific">Tetranychus urticae</name>
    <name type="common">Two-spotted spider mite</name>
    <dbReference type="NCBI Taxonomy" id="32264"/>
    <lineage>
        <taxon>Eukaryota</taxon>
        <taxon>Metazoa</taxon>
        <taxon>Ecdysozoa</taxon>
        <taxon>Arthropoda</taxon>
        <taxon>Chelicerata</taxon>
        <taxon>Arachnida</taxon>
        <taxon>Acari</taxon>
        <taxon>Acariformes</taxon>
        <taxon>Trombidiformes</taxon>
        <taxon>Prostigmata</taxon>
        <taxon>Eleutherengona</taxon>
        <taxon>Raphignathae</taxon>
        <taxon>Tetranychoidea</taxon>
        <taxon>Tetranychidae</taxon>
        <taxon>Tetranychus</taxon>
    </lineage>
</organism>
<evidence type="ECO:0000256" key="5">
    <source>
        <dbReference type="ARBA" id="ARBA00023040"/>
    </source>
</evidence>
<feature type="domain" description="G-protein coupled receptors family 1 profile" evidence="11">
    <location>
        <begin position="55"/>
        <end position="363"/>
    </location>
</feature>
<feature type="transmembrane region" description="Helical" evidence="10">
    <location>
        <begin position="304"/>
        <end position="322"/>
    </location>
</feature>
<name>T1JZC0_TETUR</name>
<dbReference type="PANTHER" id="PTHR45695:SF9">
    <property type="entry name" value="LEUCOKININ RECEPTOR"/>
    <property type="match status" value="1"/>
</dbReference>
<keyword evidence="8 9" id="KW-0807">Transducer</keyword>
<dbReference type="GO" id="GO:0004983">
    <property type="term" value="F:neuropeptide Y receptor activity"/>
    <property type="evidence" value="ECO:0007669"/>
    <property type="project" value="InterPro"/>
</dbReference>
<dbReference type="EMBL" id="CAEY01001120">
    <property type="status" value="NOT_ANNOTATED_CDS"/>
    <property type="molecule type" value="Genomic_DNA"/>
</dbReference>
<dbReference type="PRINTS" id="PR01012">
    <property type="entry name" value="NRPEPTIDEYR"/>
</dbReference>
<dbReference type="GO" id="GO:0005886">
    <property type="term" value="C:plasma membrane"/>
    <property type="evidence" value="ECO:0007669"/>
    <property type="project" value="TreeGrafter"/>
</dbReference>
<accession>T1JZC0</accession>
<comment type="subcellular location">
    <subcellularLocation>
        <location evidence="1">Membrane</location>
        <topology evidence="1">Multi-pass membrane protein</topology>
    </subcellularLocation>
</comment>
<dbReference type="PRINTS" id="PR00237">
    <property type="entry name" value="GPCRRHODOPSN"/>
</dbReference>
<dbReference type="Pfam" id="PF00001">
    <property type="entry name" value="7tm_1"/>
    <property type="match status" value="1"/>
</dbReference>
<evidence type="ECO:0000256" key="4">
    <source>
        <dbReference type="ARBA" id="ARBA00022989"/>
    </source>
</evidence>
<dbReference type="InterPro" id="IPR017452">
    <property type="entry name" value="GPCR_Rhodpsn_7TM"/>
</dbReference>
<keyword evidence="7 9" id="KW-0675">Receptor</keyword>
<sequence length="372" mass="41966">MFDNFTFSVNDEINFESYNKTLSLFSEELLYSFPLGVVVLLVLAYGIVSLTAVIGNTIVLCCVVGSVRLRTVTNMFIANLATADILIGALSIPFQFQAALLQKWILPPFMCAFCPFIQIVSVNVSIYTLVAIAADRYLVVFAPLHCRINKYRARMIIIFIWAWSVIAAIPALIALRVRLVPDLESAVDSHDDKWLRSLVTGNLTIPTRPSCDNIGMSESIWRGYNQFLVVIQYFLPLGIITFAYTRMASKLHGQEKSGSSGLISLDNNKSSHQGDSVFRNSQLVTSYHLTTADAEYIVTHKRKVMKMLIVVVALFALCWLPLQTYNLLKDTIPEINTFRYINVIWFCCHWLAMSNSSVNPFIYAIYKVTIDH</sequence>
<evidence type="ECO:0000256" key="6">
    <source>
        <dbReference type="ARBA" id="ARBA00023136"/>
    </source>
</evidence>
<feature type="transmembrane region" description="Helical" evidence="10">
    <location>
        <begin position="155"/>
        <end position="175"/>
    </location>
</feature>
<dbReference type="InterPro" id="IPR000611">
    <property type="entry name" value="NPY_rcpt"/>
</dbReference>
<dbReference type="Gene3D" id="1.20.1070.10">
    <property type="entry name" value="Rhodopsin 7-helix transmembrane proteins"/>
    <property type="match status" value="1"/>
</dbReference>
<evidence type="ECO:0000256" key="3">
    <source>
        <dbReference type="ARBA" id="ARBA00022692"/>
    </source>
</evidence>
<dbReference type="AlphaFoldDB" id="T1JZC0"/>
<evidence type="ECO:0000256" key="9">
    <source>
        <dbReference type="RuleBase" id="RU000688"/>
    </source>
</evidence>
<dbReference type="PROSITE" id="PS00237">
    <property type="entry name" value="G_PROTEIN_RECEP_F1_1"/>
    <property type="match status" value="1"/>
</dbReference>
<dbReference type="eggNOG" id="KOG4219">
    <property type="taxonomic scope" value="Eukaryota"/>
</dbReference>
<dbReference type="EnsemblMetazoa" id="tetur03g03420.1">
    <property type="protein sequence ID" value="tetur03g03420.1"/>
    <property type="gene ID" value="tetur03g03420"/>
</dbReference>
<feature type="transmembrane region" description="Helical" evidence="10">
    <location>
        <begin position="76"/>
        <end position="96"/>
    </location>
</feature>
<evidence type="ECO:0000256" key="2">
    <source>
        <dbReference type="ARBA" id="ARBA00010663"/>
    </source>
</evidence>
<reference evidence="13" key="1">
    <citation type="submission" date="2011-08" db="EMBL/GenBank/DDBJ databases">
        <authorList>
            <person name="Rombauts S."/>
        </authorList>
    </citation>
    <scope>NUCLEOTIDE SEQUENCE</scope>
    <source>
        <strain evidence="13">London</strain>
    </source>
</reference>
<evidence type="ECO:0000256" key="7">
    <source>
        <dbReference type="ARBA" id="ARBA00023170"/>
    </source>
</evidence>
<evidence type="ECO:0000256" key="8">
    <source>
        <dbReference type="ARBA" id="ARBA00023224"/>
    </source>
</evidence>
<dbReference type="SMART" id="SM01381">
    <property type="entry name" value="7TM_GPCR_Srsx"/>
    <property type="match status" value="1"/>
</dbReference>
<keyword evidence="13" id="KW-1185">Reference proteome</keyword>
<feature type="transmembrane region" description="Helical" evidence="10">
    <location>
        <begin position="116"/>
        <end position="134"/>
    </location>
</feature>
<evidence type="ECO:0000313" key="13">
    <source>
        <dbReference type="Proteomes" id="UP000015104"/>
    </source>
</evidence>
<proteinExistence type="inferred from homology"/>
<keyword evidence="4 10" id="KW-1133">Transmembrane helix</keyword>
<keyword evidence="3 9" id="KW-0812">Transmembrane</keyword>
<protein>
    <recommendedName>
        <fullName evidence="11">G-protein coupled receptors family 1 profile domain-containing protein</fullName>
    </recommendedName>
</protein>
<feature type="transmembrane region" description="Helical" evidence="10">
    <location>
        <begin position="224"/>
        <end position="244"/>
    </location>
</feature>
<reference evidence="12" key="2">
    <citation type="submission" date="2015-06" db="UniProtKB">
        <authorList>
            <consortium name="EnsemblMetazoa"/>
        </authorList>
    </citation>
    <scope>IDENTIFICATION</scope>
</reference>
<keyword evidence="5 9" id="KW-0297">G-protein coupled receptor</keyword>
<dbReference type="InterPro" id="IPR000276">
    <property type="entry name" value="GPCR_Rhodpsn"/>
</dbReference>
<feature type="transmembrane region" description="Helical" evidence="10">
    <location>
        <begin position="342"/>
        <end position="366"/>
    </location>
</feature>
<keyword evidence="6 10" id="KW-0472">Membrane</keyword>
<dbReference type="PANTHER" id="PTHR45695">
    <property type="entry name" value="LEUCOKININ RECEPTOR-RELATED"/>
    <property type="match status" value="1"/>
</dbReference>
<evidence type="ECO:0000256" key="10">
    <source>
        <dbReference type="SAM" id="Phobius"/>
    </source>
</evidence>
<evidence type="ECO:0000259" key="11">
    <source>
        <dbReference type="PROSITE" id="PS50262"/>
    </source>
</evidence>
<dbReference type="SUPFAM" id="SSF81321">
    <property type="entry name" value="Family A G protein-coupled receptor-like"/>
    <property type="match status" value="1"/>
</dbReference>
<feature type="transmembrane region" description="Helical" evidence="10">
    <location>
        <begin position="31"/>
        <end position="64"/>
    </location>
</feature>
<dbReference type="PROSITE" id="PS50262">
    <property type="entry name" value="G_PROTEIN_RECEP_F1_2"/>
    <property type="match status" value="1"/>
</dbReference>